<evidence type="ECO:0000256" key="1">
    <source>
        <dbReference type="SAM" id="MobiDB-lite"/>
    </source>
</evidence>
<dbReference type="RefSeq" id="WP_036687332.1">
    <property type="nucleotide sequence ID" value="NZ_FYEP01000003.1"/>
</dbReference>
<dbReference type="EMBL" id="JNVM01000019">
    <property type="protein sequence ID" value="KEQ23825.1"/>
    <property type="molecule type" value="Genomic_DNA"/>
</dbReference>
<dbReference type="eggNOG" id="ENOG5030N64">
    <property type="taxonomic scope" value="Bacteria"/>
</dbReference>
<proteinExistence type="predicted"/>
<dbReference type="Proteomes" id="UP000028123">
    <property type="component" value="Unassembled WGS sequence"/>
</dbReference>
<protein>
    <submittedName>
        <fullName evidence="2">Transcriptional regulator</fullName>
    </submittedName>
</protein>
<dbReference type="AlphaFoldDB" id="A0A081NZF2"/>
<feature type="region of interest" description="Disordered" evidence="1">
    <location>
        <begin position="143"/>
        <end position="170"/>
    </location>
</feature>
<gene>
    <name evidence="2" type="ORF">ET33_12385</name>
</gene>
<feature type="compositionally biased region" description="Basic and acidic residues" evidence="1">
    <location>
        <begin position="145"/>
        <end position="159"/>
    </location>
</feature>
<reference evidence="2 3" key="1">
    <citation type="submission" date="2014-06" db="EMBL/GenBank/DDBJ databases">
        <title>Draft genome sequence of Paenibacillus sp. MSt1.</title>
        <authorList>
            <person name="Aw Y.K."/>
            <person name="Ong K.S."/>
            <person name="Gan H.M."/>
            <person name="Lee S.M."/>
        </authorList>
    </citation>
    <scope>NUCLEOTIDE SEQUENCE [LARGE SCALE GENOMIC DNA]</scope>
    <source>
        <strain evidence="2 3">MSt1</strain>
    </source>
</reference>
<accession>A0A081NZF2</accession>
<evidence type="ECO:0000313" key="3">
    <source>
        <dbReference type="Proteomes" id="UP000028123"/>
    </source>
</evidence>
<name>A0A081NZF2_9BACL</name>
<comment type="caution">
    <text evidence="2">The sequence shown here is derived from an EMBL/GenBank/DDBJ whole genome shotgun (WGS) entry which is preliminary data.</text>
</comment>
<keyword evidence="3" id="KW-1185">Reference proteome</keyword>
<dbReference type="Pfam" id="PF13826">
    <property type="entry name" value="Monooxy_af470-like"/>
    <property type="match status" value="1"/>
</dbReference>
<dbReference type="OrthoDB" id="7566033at2"/>
<dbReference type="InterPro" id="IPR025444">
    <property type="entry name" value="Monooxy_af470"/>
</dbReference>
<organism evidence="2 3">
    <name type="scientific">Paenibacillus tyrfis</name>
    <dbReference type="NCBI Taxonomy" id="1501230"/>
    <lineage>
        <taxon>Bacteria</taxon>
        <taxon>Bacillati</taxon>
        <taxon>Bacillota</taxon>
        <taxon>Bacilli</taxon>
        <taxon>Bacillales</taxon>
        <taxon>Paenibacillaceae</taxon>
        <taxon>Paenibacillus</taxon>
    </lineage>
</organism>
<evidence type="ECO:0000313" key="2">
    <source>
        <dbReference type="EMBL" id="KEQ23825.1"/>
    </source>
</evidence>
<sequence length="170" mass="19434">MSGVVKGRYTAEIDGDFVVFQIGMRINKLWAVHKWLPVFKAMPPMIRELYENPELGFLHANYYMTLRGPVILQYWRSFEHLERYARHGAVHLQAWREFNRKVAASGAVGIFHETFIVQQGQYECLYHNVPVFGLAKAGRHVPATGRRETAARRLGRDSDPAVPTPPAPSM</sequence>